<dbReference type="AlphaFoldDB" id="A0A8J2ZBW9"/>
<comment type="caution">
    <text evidence="3">The sequence shown here is derived from an EMBL/GenBank/DDBJ whole genome shotgun (WGS) entry which is preliminary data.</text>
</comment>
<proteinExistence type="predicted"/>
<gene>
    <name evidence="3" type="ORF">GCM10010964_27440</name>
</gene>
<accession>A0A8J2ZBW9</accession>
<name>A0A8J2ZBW9_9PROT</name>
<evidence type="ECO:0000256" key="2">
    <source>
        <dbReference type="SAM" id="Phobius"/>
    </source>
</evidence>
<organism evidence="3 4">
    <name type="scientific">Caldovatus sediminis</name>
    <dbReference type="NCBI Taxonomy" id="2041189"/>
    <lineage>
        <taxon>Bacteria</taxon>
        <taxon>Pseudomonadati</taxon>
        <taxon>Pseudomonadota</taxon>
        <taxon>Alphaproteobacteria</taxon>
        <taxon>Acetobacterales</taxon>
        <taxon>Roseomonadaceae</taxon>
        <taxon>Caldovatus</taxon>
    </lineage>
</organism>
<dbReference type="EMBL" id="BMKS01000008">
    <property type="protein sequence ID" value="GGG38210.1"/>
    <property type="molecule type" value="Genomic_DNA"/>
</dbReference>
<feature type="coiled-coil region" evidence="1">
    <location>
        <begin position="46"/>
        <end position="80"/>
    </location>
</feature>
<keyword evidence="1" id="KW-0175">Coiled coil</keyword>
<dbReference type="Pfam" id="PF04977">
    <property type="entry name" value="DivIC"/>
    <property type="match status" value="1"/>
</dbReference>
<dbReference type="InterPro" id="IPR007060">
    <property type="entry name" value="FtsL/DivIC"/>
</dbReference>
<protein>
    <recommendedName>
        <fullName evidence="5">Septum formation initiator</fullName>
    </recommendedName>
</protein>
<evidence type="ECO:0000256" key="1">
    <source>
        <dbReference type="SAM" id="Coils"/>
    </source>
</evidence>
<keyword evidence="2" id="KW-0812">Transmembrane</keyword>
<feature type="transmembrane region" description="Helical" evidence="2">
    <location>
        <begin position="20"/>
        <end position="37"/>
    </location>
</feature>
<keyword evidence="2" id="KW-1133">Transmembrane helix</keyword>
<sequence>MSGRLAAFGRGMRRRAREALLPVLFGAVCGYFLWHSVHGPRGLLAREQRAQEIAAARAELARAEAERDAMERRVAGLRGEVLDRDQLDERARALLNLVAREELVMPYAPGQRLY</sequence>
<keyword evidence="2" id="KW-0472">Membrane</keyword>
<evidence type="ECO:0000313" key="3">
    <source>
        <dbReference type="EMBL" id="GGG38210.1"/>
    </source>
</evidence>
<reference evidence="3 4" key="1">
    <citation type="journal article" date="2014" name="Int. J. Syst. Evol. Microbiol.">
        <title>Complete genome sequence of Corynebacterium casei LMG S-19264T (=DSM 44701T), isolated from a smear-ripened cheese.</title>
        <authorList>
            <consortium name="US DOE Joint Genome Institute (JGI-PGF)"/>
            <person name="Walter F."/>
            <person name="Albersmeier A."/>
            <person name="Kalinowski J."/>
            <person name="Ruckert C."/>
        </authorList>
    </citation>
    <scope>NUCLEOTIDE SEQUENCE [LARGE SCALE GENOMIC DNA]</scope>
    <source>
        <strain evidence="3 4">CGMCC 1.16330</strain>
    </source>
</reference>
<dbReference type="Proteomes" id="UP000597507">
    <property type="component" value="Unassembled WGS sequence"/>
</dbReference>
<evidence type="ECO:0008006" key="5">
    <source>
        <dbReference type="Google" id="ProtNLM"/>
    </source>
</evidence>
<keyword evidence="4" id="KW-1185">Reference proteome</keyword>
<evidence type="ECO:0000313" key="4">
    <source>
        <dbReference type="Proteomes" id="UP000597507"/>
    </source>
</evidence>